<comment type="pathway">
    <text evidence="9">Protein modification; lipoprotein biosynthesis (N-acyl transfer).</text>
</comment>
<dbReference type="PANTHER" id="PTHR38686">
    <property type="entry name" value="APOLIPOPROTEIN N-ACYLTRANSFERASE"/>
    <property type="match status" value="1"/>
</dbReference>
<evidence type="ECO:0000313" key="12">
    <source>
        <dbReference type="Proteomes" id="UP000439522"/>
    </source>
</evidence>
<feature type="transmembrane region" description="Helical" evidence="9">
    <location>
        <begin position="60"/>
        <end position="80"/>
    </location>
</feature>
<feature type="transmembrane region" description="Helical" evidence="9">
    <location>
        <begin position="127"/>
        <end position="151"/>
    </location>
</feature>
<feature type="domain" description="CN hydrolase" evidence="10">
    <location>
        <begin position="230"/>
        <end position="490"/>
    </location>
</feature>
<feature type="transmembrane region" description="Helical" evidence="9">
    <location>
        <begin position="171"/>
        <end position="196"/>
    </location>
</feature>
<gene>
    <name evidence="9 11" type="primary">lnt</name>
    <name evidence="11" type="ORF">GRI40_08065</name>
</gene>
<evidence type="ECO:0000256" key="2">
    <source>
        <dbReference type="ARBA" id="ARBA00010065"/>
    </source>
</evidence>
<evidence type="ECO:0000256" key="1">
    <source>
        <dbReference type="ARBA" id="ARBA00004651"/>
    </source>
</evidence>
<dbReference type="PANTHER" id="PTHR38686:SF1">
    <property type="entry name" value="APOLIPOPROTEIN N-ACYLTRANSFERASE"/>
    <property type="match status" value="1"/>
</dbReference>
<reference evidence="11 12" key="1">
    <citation type="submission" date="2019-12" db="EMBL/GenBank/DDBJ databases">
        <title>Genomic-based taxomic classification of the family Erythrobacteraceae.</title>
        <authorList>
            <person name="Xu L."/>
        </authorList>
    </citation>
    <scope>NUCLEOTIDE SEQUENCE [LARGE SCALE GENOMIC DNA]</scope>
    <source>
        <strain evidence="11 12">100921-2</strain>
    </source>
</reference>
<organism evidence="11 12">
    <name type="scientific">Tsuneonella aeria</name>
    <dbReference type="NCBI Taxonomy" id="1837929"/>
    <lineage>
        <taxon>Bacteria</taxon>
        <taxon>Pseudomonadati</taxon>
        <taxon>Pseudomonadota</taxon>
        <taxon>Alphaproteobacteria</taxon>
        <taxon>Sphingomonadales</taxon>
        <taxon>Erythrobacteraceae</taxon>
        <taxon>Tsuneonella</taxon>
    </lineage>
</organism>
<dbReference type="SUPFAM" id="SSF56317">
    <property type="entry name" value="Carbon-nitrogen hydrolase"/>
    <property type="match status" value="1"/>
</dbReference>
<dbReference type="OrthoDB" id="9804277at2"/>
<feature type="transmembrane region" description="Helical" evidence="9">
    <location>
        <begin position="34"/>
        <end position="53"/>
    </location>
</feature>
<name>A0A6I4TC99_9SPHN</name>
<keyword evidence="12" id="KW-1185">Reference proteome</keyword>
<dbReference type="EMBL" id="WTZA01000001">
    <property type="protein sequence ID" value="MXO75169.1"/>
    <property type="molecule type" value="Genomic_DNA"/>
</dbReference>
<keyword evidence="4 9" id="KW-0808">Transferase</keyword>
<feature type="transmembrane region" description="Helical" evidence="9">
    <location>
        <begin position="203"/>
        <end position="220"/>
    </location>
</feature>
<comment type="caution">
    <text evidence="11">The sequence shown here is derived from an EMBL/GenBank/DDBJ whole genome shotgun (WGS) entry which is preliminary data.</text>
</comment>
<dbReference type="GO" id="GO:0042158">
    <property type="term" value="P:lipoprotein biosynthetic process"/>
    <property type="evidence" value="ECO:0007669"/>
    <property type="project" value="UniProtKB-UniRule"/>
</dbReference>
<evidence type="ECO:0000256" key="5">
    <source>
        <dbReference type="ARBA" id="ARBA00022692"/>
    </source>
</evidence>
<comment type="similarity">
    <text evidence="2 9">Belongs to the CN hydrolase family. Apolipoprotein N-acyltransferase subfamily.</text>
</comment>
<dbReference type="HAMAP" id="MF_01148">
    <property type="entry name" value="Lnt"/>
    <property type="match status" value="1"/>
</dbReference>
<dbReference type="GO" id="GO:0005886">
    <property type="term" value="C:plasma membrane"/>
    <property type="evidence" value="ECO:0007669"/>
    <property type="project" value="UniProtKB-SubCell"/>
</dbReference>
<dbReference type="AlphaFoldDB" id="A0A6I4TC99"/>
<dbReference type="NCBIfam" id="TIGR00546">
    <property type="entry name" value="lnt"/>
    <property type="match status" value="1"/>
</dbReference>
<evidence type="ECO:0000259" key="10">
    <source>
        <dbReference type="PROSITE" id="PS50263"/>
    </source>
</evidence>
<evidence type="ECO:0000256" key="4">
    <source>
        <dbReference type="ARBA" id="ARBA00022679"/>
    </source>
</evidence>
<dbReference type="Pfam" id="PF00795">
    <property type="entry name" value="CN_hydrolase"/>
    <property type="match status" value="1"/>
</dbReference>
<dbReference type="InterPro" id="IPR003010">
    <property type="entry name" value="C-N_Hydrolase"/>
</dbReference>
<dbReference type="InterPro" id="IPR036526">
    <property type="entry name" value="C-N_Hydrolase_sf"/>
</dbReference>
<comment type="function">
    <text evidence="9">Catalyzes the phospholipid dependent N-acylation of the N-terminal cysteine of apolipoprotein, the last step in lipoprotein maturation.</text>
</comment>
<sequence>MAGAIRQAGRALLAWPRAAALGCGLLAATGFPPLGLWSIALLGVAGLAALIAQTSGWRQAAWLGWLFGVAHFTLANNWIATAFTYQANMPQALGWVAVPLLALYLAIYPAIGAALARRVGGTRPVPLAFAFGGAWAISEWLRSWVFTGYAWDPLGLMLLGPFDRPGLAALLPWMGTYALSGLAALIAGGIAALLAVRAWWRALAVYALLAAGMMLPAPPGRTGTLAVTLIQPGFQQEELDRPELYEAQYQQLDQLTRPRRDQGQRLVLWPESGLPDYLRDGYPRRFYIATTAGADPRYARRRIGQTIGEGSFLMTGAVDLEIEGDKATGAYNAVSVLDPQGNFRGTYRKAHLVPYGEYLALRWLLEPLGATRLVAGAIDFIPGPGPRTLDLGAYGEVGVQICYEIIFAGQVVDRANRPDYIFNPSNDGWFGAFGPPQHFAQARMRAIEEGLPVLRATVNGISGVIDARGVVRAHLPTSERPGRIDAFVPPPAPPTWFAMIGNALSLAWALLAFAASVLVRRRWQR</sequence>
<dbReference type="RefSeq" id="WP_160610842.1">
    <property type="nucleotide sequence ID" value="NZ_WTZA01000001.1"/>
</dbReference>
<dbReference type="UniPathway" id="UPA00666"/>
<keyword evidence="7 9" id="KW-0472">Membrane</keyword>
<evidence type="ECO:0000256" key="9">
    <source>
        <dbReference type="HAMAP-Rule" id="MF_01148"/>
    </source>
</evidence>
<feature type="transmembrane region" description="Helical" evidence="9">
    <location>
        <begin position="496"/>
        <end position="519"/>
    </location>
</feature>
<dbReference type="EC" id="2.3.1.269" evidence="9"/>
<protein>
    <recommendedName>
        <fullName evidence="9">Apolipoprotein N-acyltransferase</fullName>
        <shortName evidence="9">ALP N-acyltransferase</shortName>
        <ecNumber evidence="9">2.3.1.269</ecNumber>
    </recommendedName>
</protein>
<dbReference type="Proteomes" id="UP000439522">
    <property type="component" value="Unassembled WGS sequence"/>
</dbReference>
<dbReference type="PROSITE" id="PS50263">
    <property type="entry name" value="CN_HYDROLASE"/>
    <property type="match status" value="1"/>
</dbReference>
<dbReference type="InterPro" id="IPR045378">
    <property type="entry name" value="LNT_N"/>
</dbReference>
<accession>A0A6I4TC99</accession>
<evidence type="ECO:0000256" key="3">
    <source>
        <dbReference type="ARBA" id="ARBA00022475"/>
    </source>
</evidence>
<proteinExistence type="inferred from homology"/>
<evidence type="ECO:0000256" key="8">
    <source>
        <dbReference type="ARBA" id="ARBA00023315"/>
    </source>
</evidence>
<evidence type="ECO:0000256" key="7">
    <source>
        <dbReference type="ARBA" id="ARBA00023136"/>
    </source>
</evidence>
<dbReference type="CDD" id="cd07571">
    <property type="entry name" value="ALP_N-acyl_transferase"/>
    <property type="match status" value="1"/>
</dbReference>
<keyword evidence="5 9" id="KW-0812">Transmembrane</keyword>
<keyword evidence="11" id="KW-0449">Lipoprotein</keyword>
<feature type="transmembrane region" description="Helical" evidence="9">
    <location>
        <begin position="12"/>
        <end position="28"/>
    </location>
</feature>
<dbReference type="Pfam" id="PF20154">
    <property type="entry name" value="LNT_N"/>
    <property type="match status" value="1"/>
</dbReference>
<comment type="catalytic activity">
    <reaction evidence="9">
        <text>N-terminal S-1,2-diacyl-sn-glyceryl-L-cysteinyl-[lipoprotein] + a glycerophospholipid = N-acyl-S-1,2-diacyl-sn-glyceryl-L-cysteinyl-[lipoprotein] + a 2-acyl-sn-glycero-3-phospholipid + H(+)</text>
        <dbReference type="Rhea" id="RHEA:48228"/>
        <dbReference type="Rhea" id="RHEA-COMP:14681"/>
        <dbReference type="Rhea" id="RHEA-COMP:14684"/>
        <dbReference type="ChEBI" id="CHEBI:15378"/>
        <dbReference type="ChEBI" id="CHEBI:136912"/>
        <dbReference type="ChEBI" id="CHEBI:140656"/>
        <dbReference type="ChEBI" id="CHEBI:140657"/>
        <dbReference type="ChEBI" id="CHEBI:140660"/>
        <dbReference type="EC" id="2.3.1.269"/>
    </reaction>
</comment>
<comment type="subcellular location">
    <subcellularLocation>
        <location evidence="1 9">Cell membrane</location>
        <topology evidence="1 9">Multi-pass membrane protein</topology>
    </subcellularLocation>
</comment>
<dbReference type="Gene3D" id="3.60.110.10">
    <property type="entry name" value="Carbon-nitrogen hydrolase"/>
    <property type="match status" value="1"/>
</dbReference>
<keyword evidence="8 9" id="KW-0012">Acyltransferase</keyword>
<dbReference type="GO" id="GO:0016410">
    <property type="term" value="F:N-acyltransferase activity"/>
    <property type="evidence" value="ECO:0007669"/>
    <property type="project" value="UniProtKB-UniRule"/>
</dbReference>
<evidence type="ECO:0000256" key="6">
    <source>
        <dbReference type="ARBA" id="ARBA00022989"/>
    </source>
</evidence>
<evidence type="ECO:0000313" key="11">
    <source>
        <dbReference type="EMBL" id="MXO75169.1"/>
    </source>
</evidence>
<keyword evidence="3 9" id="KW-1003">Cell membrane</keyword>
<feature type="transmembrane region" description="Helical" evidence="9">
    <location>
        <begin position="92"/>
        <end position="115"/>
    </location>
</feature>
<dbReference type="InterPro" id="IPR004563">
    <property type="entry name" value="Apolipo_AcylTrfase"/>
</dbReference>
<keyword evidence="6 9" id="KW-1133">Transmembrane helix</keyword>